<gene>
    <name evidence="2" type="ORF">KTO63_03995</name>
</gene>
<proteinExistence type="predicted"/>
<dbReference type="Pfam" id="PF12728">
    <property type="entry name" value="HTH_17"/>
    <property type="match status" value="1"/>
</dbReference>
<protein>
    <submittedName>
        <fullName evidence="2">Excisionase family DNA-binding protein</fullName>
    </submittedName>
</protein>
<sequence length="100" mass="11483">MQCVQIQNIDKNELRELFAEALFDVLKTRFSEYSQTQPPAQTIPDKLLTKKEAAAYLKISLPTLTRYVKLGYVKAVTITGTRSRFRSSDLDKCLRGLRSR</sequence>
<evidence type="ECO:0000313" key="3">
    <source>
        <dbReference type="Proteomes" id="UP000812270"/>
    </source>
</evidence>
<dbReference type="GO" id="GO:0003677">
    <property type="term" value="F:DNA binding"/>
    <property type="evidence" value="ECO:0007669"/>
    <property type="project" value="UniProtKB-KW"/>
</dbReference>
<dbReference type="InterPro" id="IPR010093">
    <property type="entry name" value="SinI_DNA-bd"/>
</dbReference>
<dbReference type="InterPro" id="IPR041657">
    <property type="entry name" value="HTH_17"/>
</dbReference>
<reference evidence="2" key="1">
    <citation type="submission" date="2021-06" db="EMBL/GenBank/DDBJ databases">
        <authorList>
            <person name="Huq M.A."/>
        </authorList>
    </citation>
    <scope>NUCLEOTIDE SEQUENCE</scope>
    <source>
        <strain evidence="2">MAH-26</strain>
    </source>
</reference>
<feature type="domain" description="Helix-turn-helix" evidence="1">
    <location>
        <begin position="47"/>
        <end position="95"/>
    </location>
</feature>
<keyword evidence="2" id="KW-0238">DNA-binding</keyword>
<evidence type="ECO:0000259" key="1">
    <source>
        <dbReference type="Pfam" id="PF12728"/>
    </source>
</evidence>
<keyword evidence="3" id="KW-1185">Reference proteome</keyword>
<comment type="caution">
    <text evidence="2">The sequence shown here is derived from an EMBL/GenBank/DDBJ whole genome shotgun (WGS) entry which is preliminary data.</text>
</comment>
<evidence type="ECO:0000313" key="2">
    <source>
        <dbReference type="EMBL" id="MBV4356298.1"/>
    </source>
</evidence>
<dbReference type="RefSeq" id="WP_217789856.1">
    <property type="nucleotide sequence ID" value="NZ_JAHSPG010000002.1"/>
</dbReference>
<dbReference type="Proteomes" id="UP000812270">
    <property type="component" value="Unassembled WGS sequence"/>
</dbReference>
<name>A0A9E2W3I7_9BACT</name>
<dbReference type="AlphaFoldDB" id="A0A9E2W3I7"/>
<dbReference type="EMBL" id="JAHSPG010000002">
    <property type="protein sequence ID" value="MBV4356298.1"/>
    <property type="molecule type" value="Genomic_DNA"/>
</dbReference>
<dbReference type="NCBIfam" id="TIGR01764">
    <property type="entry name" value="excise"/>
    <property type="match status" value="1"/>
</dbReference>
<accession>A0A9E2W3I7</accession>
<organism evidence="2 3">
    <name type="scientific">Pinibacter aurantiacus</name>
    <dbReference type="NCBI Taxonomy" id="2851599"/>
    <lineage>
        <taxon>Bacteria</taxon>
        <taxon>Pseudomonadati</taxon>
        <taxon>Bacteroidota</taxon>
        <taxon>Chitinophagia</taxon>
        <taxon>Chitinophagales</taxon>
        <taxon>Chitinophagaceae</taxon>
        <taxon>Pinibacter</taxon>
    </lineage>
</organism>